<dbReference type="STRING" id="1619313.EM595_0559"/>
<keyword evidence="2" id="KW-1185">Reference proteome</keyword>
<dbReference type="AlphaFoldDB" id="A0A0U5LKG5"/>
<sequence>MCVMADIIMQYPAMAVALITRQDNNAEITQQITFNQKHYYG</sequence>
<name>A0A0U5LKG5_9GAMM</name>
<protein>
    <submittedName>
        <fullName evidence="1">Uncharacterized protein</fullName>
    </submittedName>
</protein>
<dbReference type="PATRIC" id="fig|1619313.3.peg.581"/>
<gene>
    <name evidence="1" type="ORF">EM595_0559</name>
</gene>
<dbReference type="EMBL" id="LN907827">
    <property type="protein sequence ID" value="CUU22796.1"/>
    <property type="molecule type" value="Genomic_DNA"/>
</dbReference>
<evidence type="ECO:0000313" key="2">
    <source>
        <dbReference type="Proteomes" id="UP000059419"/>
    </source>
</evidence>
<proteinExistence type="predicted"/>
<accession>A0A0U5LKG5</accession>
<evidence type="ECO:0000313" key="1">
    <source>
        <dbReference type="EMBL" id="CUU22796.1"/>
    </source>
</evidence>
<organism evidence="1 2">
    <name type="scientific">Duffyella gerundensis</name>
    <dbReference type="NCBI Taxonomy" id="1619313"/>
    <lineage>
        <taxon>Bacteria</taxon>
        <taxon>Pseudomonadati</taxon>
        <taxon>Pseudomonadota</taxon>
        <taxon>Gammaproteobacteria</taxon>
        <taxon>Enterobacterales</taxon>
        <taxon>Erwiniaceae</taxon>
        <taxon>Duffyella</taxon>
    </lineage>
</organism>
<dbReference type="KEGG" id="ege:EM595_0559"/>
<dbReference type="Proteomes" id="UP000059419">
    <property type="component" value="Chromosome 1"/>
</dbReference>
<reference evidence="2" key="1">
    <citation type="submission" date="2015-11" db="EMBL/GenBank/DDBJ databases">
        <authorList>
            <person name="Blom J."/>
        </authorList>
    </citation>
    <scope>NUCLEOTIDE SEQUENCE [LARGE SCALE GENOMIC DNA]</scope>
</reference>